<dbReference type="VEuPathDB" id="FungiDB:PV06_01479"/>
<dbReference type="OrthoDB" id="272500at2759"/>
<dbReference type="GO" id="GO:0000287">
    <property type="term" value="F:magnesium ion binding"/>
    <property type="evidence" value="ECO:0007669"/>
    <property type="project" value="InterPro"/>
</dbReference>
<evidence type="ECO:0000313" key="5">
    <source>
        <dbReference type="EMBL" id="KIW48921.1"/>
    </source>
</evidence>
<dbReference type="STRING" id="215243.A0A0D2B9P1"/>
<feature type="compositionally biased region" description="Basic residues" evidence="4">
    <location>
        <begin position="1"/>
        <end position="11"/>
    </location>
</feature>
<dbReference type="GeneID" id="27353553"/>
<reference evidence="5 6" key="1">
    <citation type="submission" date="2015-01" db="EMBL/GenBank/DDBJ databases">
        <title>The Genome Sequence of Exophiala oligosperma CBS72588.</title>
        <authorList>
            <consortium name="The Broad Institute Genomics Platform"/>
            <person name="Cuomo C."/>
            <person name="de Hoog S."/>
            <person name="Gorbushina A."/>
            <person name="Stielow B."/>
            <person name="Teixiera M."/>
            <person name="Abouelleil A."/>
            <person name="Chapman S.B."/>
            <person name="Priest M."/>
            <person name="Young S.K."/>
            <person name="Wortman J."/>
            <person name="Nusbaum C."/>
            <person name="Birren B."/>
        </authorList>
    </citation>
    <scope>NUCLEOTIDE SEQUENCE [LARGE SCALE GENOMIC DNA]</scope>
    <source>
        <strain evidence="5 6">CBS 72588</strain>
    </source>
</reference>
<keyword evidence="6" id="KW-1185">Reference proteome</keyword>
<dbReference type="HOGENOM" id="CLU_023273_1_1_1"/>
<dbReference type="AlphaFoldDB" id="A0A0D2B9P1"/>
<organism evidence="5 6">
    <name type="scientific">Exophiala oligosperma</name>
    <dbReference type="NCBI Taxonomy" id="215243"/>
    <lineage>
        <taxon>Eukaryota</taxon>
        <taxon>Fungi</taxon>
        <taxon>Dikarya</taxon>
        <taxon>Ascomycota</taxon>
        <taxon>Pezizomycotina</taxon>
        <taxon>Eurotiomycetes</taxon>
        <taxon>Chaetothyriomycetidae</taxon>
        <taxon>Chaetothyriales</taxon>
        <taxon>Herpotrichiellaceae</taxon>
        <taxon>Exophiala</taxon>
    </lineage>
</organism>
<dbReference type="GO" id="GO:0019509">
    <property type="term" value="P:L-methionine salvage from methylthioadenosine"/>
    <property type="evidence" value="ECO:0007669"/>
    <property type="project" value="InterPro"/>
</dbReference>
<name>A0A0D2B9P1_9EURO</name>
<dbReference type="PANTHER" id="PTHR20371:SF1">
    <property type="entry name" value="ENOLASE-PHOSPHATASE E1"/>
    <property type="match status" value="1"/>
</dbReference>
<dbReference type="SUPFAM" id="SSF56784">
    <property type="entry name" value="HAD-like"/>
    <property type="match status" value="1"/>
</dbReference>
<dbReference type="SFLD" id="SFLDG01133">
    <property type="entry name" value="C1.5.4:_Enolase-phosphatase_Li"/>
    <property type="match status" value="1"/>
</dbReference>
<dbReference type="InterPro" id="IPR023943">
    <property type="entry name" value="Enolase-ppase_E1"/>
</dbReference>
<dbReference type="EMBL" id="KN847332">
    <property type="protein sequence ID" value="KIW48921.1"/>
    <property type="molecule type" value="Genomic_DNA"/>
</dbReference>
<feature type="region of interest" description="Disordered" evidence="4">
    <location>
        <begin position="1"/>
        <end position="50"/>
    </location>
</feature>
<keyword evidence="3" id="KW-0486">Methionine biosynthesis</keyword>
<protein>
    <submittedName>
        <fullName evidence="5">2,3-diketo-5-methylthio-1-phosphopentane phosphatase</fullName>
    </submittedName>
</protein>
<accession>A0A0D2B9P1</accession>
<dbReference type="Gene3D" id="1.10.720.60">
    <property type="match status" value="1"/>
</dbReference>
<dbReference type="InterPro" id="IPR036412">
    <property type="entry name" value="HAD-like_sf"/>
</dbReference>
<sequence length="302" mass="33645">MVPTRSGKRHSRSPDPATSEDRSVKQRRSVVGKAKDASAASKSDKDAVVGRTSKQTIKDVKLLLLDIEGTICPITFVKNTLFPYALQALPDILRTKWDDPGFVKYRDAFPETARSSPEAFEAHVKDLSERDVKIAYLKNLQGYLWEEGYKNHVYSTPIYPDVLAAFDSWSSASSADAARKEIAIYSSGSIFAQKLLFQHIKDPAIPDDPKAILDRRDIIKAWFDTTNAGLKHEAGSYAKIAEALEQDQSDILFLSDNVKEVRAALEASMKAVVVDRPGNTPLSEEDRKGLDIIESFEYLDFS</sequence>
<gene>
    <name evidence="5" type="ORF">PV06_01479</name>
</gene>
<evidence type="ECO:0000256" key="3">
    <source>
        <dbReference type="ARBA" id="ARBA00023167"/>
    </source>
</evidence>
<dbReference type="Gene3D" id="3.40.50.1000">
    <property type="entry name" value="HAD superfamily/HAD-like"/>
    <property type="match status" value="1"/>
</dbReference>
<dbReference type="NCBIfam" id="TIGR01691">
    <property type="entry name" value="enolase-ppase"/>
    <property type="match status" value="1"/>
</dbReference>
<dbReference type="InterPro" id="IPR023214">
    <property type="entry name" value="HAD_sf"/>
</dbReference>
<feature type="compositionally biased region" description="Low complexity" evidence="4">
    <location>
        <begin position="31"/>
        <end position="41"/>
    </location>
</feature>
<dbReference type="SFLD" id="SFLDS00003">
    <property type="entry name" value="Haloacid_Dehalogenase"/>
    <property type="match status" value="1"/>
</dbReference>
<keyword evidence="1" id="KW-0028">Amino-acid biosynthesis</keyword>
<evidence type="ECO:0000256" key="2">
    <source>
        <dbReference type="ARBA" id="ARBA00022801"/>
    </source>
</evidence>
<dbReference type="SFLD" id="SFLDG01129">
    <property type="entry name" value="C1.5:_HAD__Beta-PGM__Phosphata"/>
    <property type="match status" value="1"/>
</dbReference>
<dbReference type="RefSeq" id="XP_016269137.1">
    <property type="nucleotide sequence ID" value="XM_016402084.1"/>
</dbReference>
<keyword evidence="2" id="KW-0378">Hydrolase</keyword>
<dbReference type="PANTHER" id="PTHR20371">
    <property type="entry name" value="ENOLASE-PHOSPHATASE E1"/>
    <property type="match status" value="1"/>
</dbReference>
<evidence type="ECO:0000256" key="1">
    <source>
        <dbReference type="ARBA" id="ARBA00022605"/>
    </source>
</evidence>
<dbReference type="GO" id="GO:0043874">
    <property type="term" value="F:acireductone synthase activity"/>
    <property type="evidence" value="ECO:0007669"/>
    <property type="project" value="InterPro"/>
</dbReference>
<evidence type="ECO:0000313" key="6">
    <source>
        <dbReference type="Proteomes" id="UP000053342"/>
    </source>
</evidence>
<evidence type="ECO:0000256" key="4">
    <source>
        <dbReference type="SAM" id="MobiDB-lite"/>
    </source>
</evidence>
<proteinExistence type="predicted"/>
<dbReference type="Proteomes" id="UP000053342">
    <property type="component" value="Unassembled WGS sequence"/>
</dbReference>